<proteinExistence type="predicted"/>
<organism evidence="1 2">
    <name type="scientific">Solanum bulbocastanum</name>
    <name type="common">Wild potato</name>
    <dbReference type="NCBI Taxonomy" id="147425"/>
    <lineage>
        <taxon>Eukaryota</taxon>
        <taxon>Viridiplantae</taxon>
        <taxon>Streptophyta</taxon>
        <taxon>Embryophyta</taxon>
        <taxon>Tracheophyta</taxon>
        <taxon>Spermatophyta</taxon>
        <taxon>Magnoliopsida</taxon>
        <taxon>eudicotyledons</taxon>
        <taxon>Gunneridae</taxon>
        <taxon>Pentapetalae</taxon>
        <taxon>asterids</taxon>
        <taxon>lamiids</taxon>
        <taxon>Solanales</taxon>
        <taxon>Solanaceae</taxon>
        <taxon>Solanoideae</taxon>
        <taxon>Solaneae</taxon>
        <taxon>Solanum</taxon>
    </lineage>
</organism>
<reference evidence="1 2" key="1">
    <citation type="submission" date="2024-02" db="EMBL/GenBank/DDBJ databases">
        <title>de novo genome assembly of Solanum bulbocastanum strain 11H21.</title>
        <authorList>
            <person name="Hosaka A.J."/>
        </authorList>
    </citation>
    <scope>NUCLEOTIDE SEQUENCE [LARGE SCALE GENOMIC DNA]</scope>
    <source>
        <tissue evidence="1">Young leaves</tissue>
    </source>
</reference>
<comment type="caution">
    <text evidence="1">The sequence shown here is derived from an EMBL/GenBank/DDBJ whole genome shotgun (WGS) entry which is preliminary data.</text>
</comment>
<gene>
    <name evidence="1" type="ORF">RDI58_018401</name>
</gene>
<keyword evidence="2" id="KW-1185">Reference proteome</keyword>
<evidence type="ECO:0000313" key="1">
    <source>
        <dbReference type="EMBL" id="KAK6784946.1"/>
    </source>
</evidence>
<protein>
    <submittedName>
        <fullName evidence="1">Uncharacterized protein</fullName>
    </submittedName>
</protein>
<dbReference type="EMBL" id="JBANQN010000007">
    <property type="protein sequence ID" value="KAK6784946.1"/>
    <property type="molecule type" value="Genomic_DNA"/>
</dbReference>
<name>A0AAN8YAX6_SOLBU</name>
<sequence length="27" mass="3257">MDEDTDAYHKFYGMNACLLKLPRHHHI</sequence>
<dbReference type="AlphaFoldDB" id="A0AAN8YAX6"/>
<accession>A0AAN8YAX6</accession>
<evidence type="ECO:0000313" key="2">
    <source>
        <dbReference type="Proteomes" id="UP001371456"/>
    </source>
</evidence>
<dbReference type="Proteomes" id="UP001371456">
    <property type="component" value="Unassembled WGS sequence"/>
</dbReference>